<keyword evidence="1" id="KW-0812">Transmembrane</keyword>
<comment type="caution">
    <text evidence="2">The sequence shown here is derived from an EMBL/GenBank/DDBJ whole genome shotgun (WGS) entry which is preliminary data.</text>
</comment>
<gene>
    <name evidence="2" type="ORF">LFUMFP_230016</name>
</gene>
<dbReference type="Proteomes" id="UP000238739">
    <property type="component" value="Unassembled WGS sequence"/>
</dbReference>
<dbReference type="AlphaFoldDB" id="A0A2N9DVB3"/>
<name>A0A2N9DVB3_9LACO</name>
<protein>
    <recommendedName>
        <fullName evidence="4">Immunity protein</fullName>
    </recommendedName>
</protein>
<reference evidence="2" key="1">
    <citation type="submission" date="2018-01" db="EMBL/GenBank/DDBJ databases">
        <authorList>
            <person name="Chaillou S."/>
        </authorList>
    </citation>
    <scope>NUCLEOTIDE SEQUENCE [LARGE SCALE GENOMIC DNA]</scope>
    <source>
        <strain evidence="2">MFPC41A2801</strain>
    </source>
</reference>
<accession>A0A2N9DVB3</accession>
<evidence type="ECO:0000256" key="1">
    <source>
        <dbReference type="SAM" id="Phobius"/>
    </source>
</evidence>
<evidence type="ECO:0008006" key="4">
    <source>
        <dbReference type="Google" id="ProtNLM"/>
    </source>
</evidence>
<dbReference type="EMBL" id="OGVC01000016">
    <property type="protein sequence ID" value="SPC38409.1"/>
    <property type="molecule type" value="Genomic_DNA"/>
</dbReference>
<keyword evidence="1" id="KW-1133">Transmembrane helix</keyword>
<keyword evidence="1" id="KW-0472">Membrane</keyword>
<sequence length="71" mass="8050">MFELEEFIMNNFISIFMLAVGLFEIYATYRAFKELKVSADKNISPFMPIALYSGISIGVILAIVGLYTLFI</sequence>
<organism evidence="2 3">
    <name type="scientific">Latilactobacillus fuchuensis</name>
    <dbReference type="NCBI Taxonomy" id="164393"/>
    <lineage>
        <taxon>Bacteria</taxon>
        <taxon>Bacillati</taxon>
        <taxon>Bacillota</taxon>
        <taxon>Bacilli</taxon>
        <taxon>Lactobacillales</taxon>
        <taxon>Lactobacillaceae</taxon>
        <taxon>Latilactobacillus</taxon>
    </lineage>
</organism>
<proteinExistence type="predicted"/>
<keyword evidence="3" id="KW-1185">Reference proteome</keyword>
<evidence type="ECO:0000313" key="3">
    <source>
        <dbReference type="Proteomes" id="UP000238739"/>
    </source>
</evidence>
<feature type="transmembrane region" description="Helical" evidence="1">
    <location>
        <begin position="12"/>
        <end position="29"/>
    </location>
</feature>
<feature type="transmembrane region" description="Helical" evidence="1">
    <location>
        <begin position="49"/>
        <end position="70"/>
    </location>
</feature>
<evidence type="ECO:0000313" key="2">
    <source>
        <dbReference type="EMBL" id="SPC38409.1"/>
    </source>
</evidence>